<dbReference type="STRING" id="1121291.SAMN02745134_03615"/>
<dbReference type="EMBL" id="FWXH01000028">
    <property type="protein sequence ID" value="SMC28686.1"/>
    <property type="molecule type" value="Genomic_DNA"/>
</dbReference>
<evidence type="ECO:0000256" key="2">
    <source>
        <dbReference type="ARBA" id="ARBA00023274"/>
    </source>
</evidence>
<reference evidence="3 4" key="1">
    <citation type="submission" date="2017-04" db="EMBL/GenBank/DDBJ databases">
        <authorList>
            <person name="Afonso C.L."/>
            <person name="Miller P.J."/>
            <person name="Scott M.A."/>
            <person name="Spackman E."/>
            <person name="Goraichik I."/>
            <person name="Dimitrov K.M."/>
            <person name="Suarez D.L."/>
            <person name="Swayne D.E."/>
        </authorList>
    </citation>
    <scope>NUCLEOTIDE SEQUENCE [LARGE SCALE GENOMIC DNA]</scope>
    <source>
        <strain evidence="3 4">DSM 12555</strain>
    </source>
</reference>
<keyword evidence="2" id="KW-0687">Ribonucleoprotein</keyword>
<evidence type="ECO:0008006" key="5">
    <source>
        <dbReference type="Google" id="ProtNLM"/>
    </source>
</evidence>
<keyword evidence="4" id="KW-1185">Reference proteome</keyword>
<organism evidence="3 4">
    <name type="scientific">Clostridium acidisoli DSM 12555</name>
    <dbReference type="NCBI Taxonomy" id="1121291"/>
    <lineage>
        <taxon>Bacteria</taxon>
        <taxon>Bacillati</taxon>
        <taxon>Bacillota</taxon>
        <taxon>Clostridia</taxon>
        <taxon>Eubacteriales</taxon>
        <taxon>Clostridiaceae</taxon>
        <taxon>Clostridium</taxon>
    </lineage>
</organism>
<proteinExistence type="predicted"/>
<dbReference type="InterPro" id="IPR014722">
    <property type="entry name" value="Rib_uL2_dom2"/>
</dbReference>
<accession>A0A1W1XXM9</accession>
<protein>
    <recommendedName>
        <fullName evidence="5">Ribosomal protein L14E/L6E/L27E</fullName>
    </recommendedName>
</protein>
<evidence type="ECO:0000313" key="3">
    <source>
        <dbReference type="EMBL" id="SMC28686.1"/>
    </source>
</evidence>
<keyword evidence="1" id="KW-0689">Ribosomal protein</keyword>
<dbReference type="SUPFAM" id="SSF50104">
    <property type="entry name" value="Translation proteins SH3-like domain"/>
    <property type="match status" value="1"/>
</dbReference>
<evidence type="ECO:0000313" key="4">
    <source>
        <dbReference type="Proteomes" id="UP000192468"/>
    </source>
</evidence>
<dbReference type="InterPro" id="IPR008991">
    <property type="entry name" value="Translation_prot_SH3-like_sf"/>
</dbReference>
<dbReference type="AlphaFoldDB" id="A0A1W1XXM9"/>
<dbReference type="GO" id="GO:0005840">
    <property type="term" value="C:ribosome"/>
    <property type="evidence" value="ECO:0007669"/>
    <property type="project" value="UniProtKB-KW"/>
</dbReference>
<dbReference type="Gene3D" id="2.30.30.30">
    <property type="match status" value="1"/>
</dbReference>
<evidence type="ECO:0000256" key="1">
    <source>
        <dbReference type="ARBA" id="ARBA00022980"/>
    </source>
</evidence>
<dbReference type="Proteomes" id="UP000192468">
    <property type="component" value="Unassembled WGS sequence"/>
</dbReference>
<dbReference type="OrthoDB" id="1683515at2"/>
<sequence length="88" mass="10274">MNNNYLGVVVYSKAGRDTDRKFVVLDIINDEYVYISDGDLRKVEKPKRKKIKHLFFTNIVFNDMISKRTVSNSEIRKFLQSLGTNKEA</sequence>
<gene>
    <name evidence="3" type="ORF">SAMN02745134_03615</name>
</gene>
<name>A0A1W1XXM9_9CLOT</name>
<dbReference type="RefSeq" id="WP_084117609.1">
    <property type="nucleotide sequence ID" value="NZ_FWXH01000028.1"/>
</dbReference>
<dbReference type="GO" id="GO:1990904">
    <property type="term" value="C:ribonucleoprotein complex"/>
    <property type="evidence" value="ECO:0007669"/>
    <property type="project" value="UniProtKB-KW"/>
</dbReference>
<dbReference type="InterPro" id="IPR041985">
    <property type="entry name" value="Ribosomal_eL14_KOW"/>
</dbReference>
<dbReference type="CDD" id="cd06088">
    <property type="entry name" value="KOW_RPL14"/>
    <property type="match status" value="1"/>
</dbReference>